<name>A0A2H0NI91_9BACT</name>
<protein>
    <submittedName>
        <fullName evidence="1">Uncharacterized protein</fullName>
    </submittedName>
</protein>
<organism evidence="1 2">
    <name type="scientific">Candidatus Gottesmanbacteria bacterium CG11_big_fil_rev_8_21_14_0_20_37_11</name>
    <dbReference type="NCBI Taxonomy" id="1974575"/>
    <lineage>
        <taxon>Bacteria</taxon>
        <taxon>Candidatus Gottesmaniibacteriota</taxon>
    </lineage>
</organism>
<dbReference type="Proteomes" id="UP000230707">
    <property type="component" value="Unassembled WGS sequence"/>
</dbReference>
<evidence type="ECO:0000313" key="1">
    <source>
        <dbReference type="EMBL" id="PIR08601.1"/>
    </source>
</evidence>
<comment type="caution">
    <text evidence="1">The sequence shown here is derived from an EMBL/GenBank/DDBJ whole genome shotgun (WGS) entry which is preliminary data.</text>
</comment>
<dbReference type="EMBL" id="PCWS01000049">
    <property type="protein sequence ID" value="PIR08601.1"/>
    <property type="molecule type" value="Genomic_DNA"/>
</dbReference>
<sequence>MQNLLPQNIPIVEIGVKPLNNTQLRELFDLFVGDEKKLQAEADAGEQRGFCETEALRSYDTFSKIACRIPVPYHEAKSILEDIARGSGIVRKIIRFATHQVGPDNDSSKWEDLIRQLLRYRGSGGIMDLNTASKEPLIDNRN</sequence>
<dbReference type="AlphaFoldDB" id="A0A2H0NI91"/>
<accession>A0A2H0NI91</accession>
<evidence type="ECO:0000313" key="2">
    <source>
        <dbReference type="Proteomes" id="UP000230707"/>
    </source>
</evidence>
<reference evidence="1 2" key="1">
    <citation type="submission" date="2017-09" db="EMBL/GenBank/DDBJ databases">
        <title>Depth-based differentiation of microbial function through sediment-hosted aquifers and enrichment of novel symbionts in the deep terrestrial subsurface.</title>
        <authorList>
            <person name="Probst A.J."/>
            <person name="Ladd B."/>
            <person name="Jarett J.K."/>
            <person name="Geller-Mcgrath D.E."/>
            <person name="Sieber C.M."/>
            <person name="Emerson J.B."/>
            <person name="Anantharaman K."/>
            <person name="Thomas B.C."/>
            <person name="Malmstrom R."/>
            <person name="Stieglmeier M."/>
            <person name="Klingl A."/>
            <person name="Woyke T."/>
            <person name="Ryan C.M."/>
            <person name="Banfield J.F."/>
        </authorList>
    </citation>
    <scope>NUCLEOTIDE SEQUENCE [LARGE SCALE GENOMIC DNA]</scope>
    <source>
        <strain evidence="1">CG11_big_fil_rev_8_21_14_0_20_37_11</strain>
    </source>
</reference>
<gene>
    <name evidence="1" type="ORF">COV53_02155</name>
</gene>
<proteinExistence type="predicted"/>